<feature type="region of interest" description="Disordered" evidence="1">
    <location>
        <begin position="1"/>
        <end position="39"/>
    </location>
</feature>
<gene>
    <name evidence="3" type="ORF">F5878DRAFT_600867</name>
</gene>
<keyword evidence="2" id="KW-0472">Membrane</keyword>
<evidence type="ECO:0000313" key="3">
    <source>
        <dbReference type="EMBL" id="KAJ3844903.1"/>
    </source>
</evidence>
<evidence type="ECO:0000256" key="2">
    <source>
        <dbReference type="SAM" id="Phobius"/>
    </source>
</evidence>
<feature type="compositionally biased region" description="Polar residues" evidence="1">
    <location>
        <begin position="135"/>
        <end position="145"/>
    </location>
</feature>
<feature type="compositionally biased region" description="Polar residues" evidence="1">
    <location>
        <begin position="64"/>
        <end position="89"/>
    </location>
</feature>
<feature type="compositionally biased region" description="Polar residues" evidence="1">
    <location>
        <begin position="14"/>
        <end position="39"/>
    </location>
</feature>
<reference evidence="3" key="1">
    <citation type="submission" date="2022-08" db="EMBL/GenBank/DDBJ databases">
        <authorList>
            <consortium name="DOE Joint Genome Institute"/>
            <person name="Min B."/>
            <person name="Riley R."/>
            <person name="Sierra-Patev S."/>
            <person name="Naranjo-Ortiz M."/>
            <person name="Looney B."/>
            <person name="Konkel Z."/>
            <person name="Slot J.C."/>
            <person name="Sakamoto Y."/>
            <person name="Steenwyk J.L."/>
            <person name="Rokas A."/>
            <person name="Carro J."/>
            <person name="Camarero S."/>
            <person name="Ferreira P."/>
            <person name="Molpeceres G."/>
            <person name="Ruiz-Duenas F.J."/>
            <person name="Serrano A."/>
            <person name="Henrissat B."/>
            <person name="Drula E."/>
            <person name="Hughes K.W."/>
            <person name="Mata J.L."/>
            <person name="Ishikawa N.K."/>
            <person name="Vargas-Isla R."/>
            <person name="Ushijima S."/>
            <person name="Smith C.A."/>
            <person name="Ahrendt S."/>
            <person name="Andreopoulos W."/>
            <person name="He G."/>
            <person name="Labutti K."/>
            <person name="Lipzen A."/>
            <person name="Ng V."/>
            <person name="Sandor L."/>
            <person name="Barry K."/>
            <person name="Martinez A.T."/>
            <person name="Xiao Y."/>
            <person name="Gibbons J.G."/>
            <person name="Terashima K."/>
            <person name="Hibbett D.S."/>
            <person name="Grigoriev I.V."/>
        </authorList>
    </citation>
    <scope>NUCLEOTIDE SEQUENCE</scope>
    <source>
        <strain evidence="3">TFB9207</strain>
    </source>
</reference>
<dbReference type="AlphaFoldDB" id="A0AA38PLJ7"/>
<feature type="region of interest" description="Disordered" evidence="1">
    <location>
        <begin position="447"/>
        <end position="493"/>
    </location>
</feature>
<proteinExistence type="predicted"/>
<protein>
    <submittedName>
        <fullName evidence="3">Uncharacterized protein</fullName>
    </submittedName>
</protein>
<organism evidence="3 4">
    <name type="scientific">Lentinula raphanica</name>
    <dbReference type="NCBI Taxonomy" id="153919"/>
    <lineage>
        <taxon>Eukaryota</taxon>
        <taxon>Fungi</taxon>
        <taxon>Dikarya</taxon>
        <taxon>Basidiomycota</taxon>
        <taxon>Agaricomycotina</taxon>
        <taxon>Agaricomycetes</taxon>
        <taxon>Agaricomycetidae</taxon>
        <taxon>Agaricales</taxon>
        <taxon>Marasmiineae</taxon>
        <taxon>Omphalotaceae</taxon>
        <taxon>Lentinula</taxon>
    </lineage>
</organism>
<evidence type="ECO:0000256" key="1">
    <source>
        <dbReference type="SAM" id="MobiDB-lite"/>
    </source>
</evidence>
<feature type="region of interest" description="Disordered" evidence="1">
    <location>
        <begin position="64"/>
        <end position="149"/>
    </location>
</feature>
<keyword evidence="2" id="KW-1133">Transmembrane helix</keyword>
<feature type="transmembrane region" description="Helical" evidence="2">
    <location>
        <begin position="499"/>
        <end position="522"/>
    </location>
</feature>
<evidence type="ECO:0000313" key="4">
    <source>
        <dbReference type="Proteomes" id="UP001163846"/>
    </source>
</evidence>
<dbReference type="Proteomes" id="UP001163846">
    <property type="component" value="Unassembled WGS sequence"/>
</dbReference>
<keyword evidence="4" id="KW-1185">Reference proteome</keyword>
<feature type="compositionally biased region" description="Polar residues" evidence="1">
    <location>
        <begin position="117"/>
        <end position="128"/>
    </location>
</feature>
<feature type="region of interest" description="Disordered" evidence="1">
    <location>
        <begin position="300"/>
        <end position="319"/>
    </location>
</feature>
<feature type="compositionally biased region" description="Polar residues" evidence="1">
    <location>
        <begin position="97"/>
        <end position="108"/>
    </location>
</feature>
<feature type="region of interest" description="Disordered" evidence="1">
    <location>
        <begin position="176"/>
        <end position="244"/>
    </location>
</feature>
<feature type="compositionally biased region" description="Polar residues" evidence="1">
    <location>
        <begin position="176"/>
        <end position="194"/>
    </location>
</feature>
<feature type="compositionally biased region" description="Pro residues" evidence="1">
    <location>
        <begin position="213"/>
        <end position="226"/>
    </location>
</feature>
<keyword evidence="2" id="KW-0812">Transmembrane</keyword>
<sequence>MSQPAIKLKDPSLNDKQSSRLPAQRHLTSGSIDTNASGLADSTISYAGSLHLGRFPAPPLSIPTTPVTSDYSPSSTGSGFTYHTGSTAPLNPRRKQSNATTPASSSTGPKHRPLPSIKSNISAGSNKSAAGFVHSQPSSPRSRTISPYDWHEGASSIDVDAAEDRLLPTNFITSLLRENSPPSSARRTSISSDAYSGFSEMTYPPVMRYPGPSERPPPLPIYPAPQSPRTHPSLRPQGARPPPTAFSPIPEAANHVSDDSDTLASNSEFTTVIRSASISRGLSVAGASVVGMAPATLHRYSSGSPTEVRVSSAPSDDRTLSYGPFTQFSSYHESAAIPSSSLQATFHRDNARRTDSRQSIHSTRSFVPSVISRISETGRLIARSMPWKRKPLPPVPTIPHIPIAVENQSRLEDALTPLPELAARADMLNGLLEKGYHPHHSVDTYYGGLPKEGSRSSEYSGSDGYVHVQDGRRNTRSEPPYQQNTSKPATAPNPNKKRYLIALAVFVVVAAAAIGAGVGVSVSHKSSASLPVCTSSNTTGVSCDLDATCVCTSTGSGQCNGLAQSIVNLTSTMNQLFSTNYSLDKVYTAIWLADGSPTGGNCASQALLVDSPGLSMASSPNRTTWARSAMLWDLVQSQDIAAIQTLQSFTKGAPWSSLSSDGPITGQSSFSVTASGFTFDFAAQTLTQPAVSFTDNGQPTSEQISRVGSAAMSSLNRMYTYAAASSTQRSNALELYWVNVLGQKASDLSAFRSAVISSAILIPFDATYNASSQALANQMTNSTSQPFPVPLACYPGLNNTQMQQINEIEQTVYGLSAAPAATSFNTSCYPDRPLYGILDVLRLRLPFIDSRTGVATQAASLQHDVGPRAIIRSGEVLSALPLSSNASDFTASTSNPRDYGTLTNIDHVLLDYLSSIPDVSVATALVSFLTSTTNAVPPSNTSTLANSIATIPSLEVAVFGSVLPSDIGSVVSSFVTPTGALFFGSAQGQSMRDWAIIGTGTSVVWAESALSSQVARDSSLTDTTFEDIWNTAALAIDNNVQNVGVSNITSSLQSTGQLSS</sequence>
<dbReference type="EMBL" id="MU805945">
    <property type="protein sequence ID" value="KAJ3844903.1"/>
    <property type="molecule type" value="Genomic_DNA"/>
</dbReference>
<comment type="caution">
    <text evidence="3">The sequence shown here is derived from an EMBL/GenBank/DDBJ whole genome shotgun (WGS) entry which is preliminary data.</text>
</comment>
<accession>A0AA38PLJ7</accession>
<name>A0AA38PLJ7_9AGAR</name>